<sequence length="668" mass="73272">MAAEAPAVPSPVSPGGGAPSVPAPEASPPSPSRRIVPSSRLALVALAAMLALWPAFKVYLGPANELRVRFPTAGWALTGEVSFTVEKDAPPVVRPLKPVEAEQVLGDGIPEGQQEVRIQLPRDARSAEVTLRPLADLTVEQVTWFPLRGAVLSGPGVRALPFEQHSNPDGSRTVSVARLRPGFWNVDAADVLFAVTVWALFWLVLEARWGRGRAAAFARRQSGWARYALLPLLSWGAWWLIFFPGLISFDPLVQWEQLQTGRLEDWHPAFHTFWLWLVGKPFGSLAPVGALQAVLFATVMGKVLEELGHWRVPAWARWGVVAWVTLSPAVGSNVIAAWKDAPFTLMCLTVMLLVLRAERRGGLRVADAAWLGATLACITLLRHNGPALSVPILGACLWRYSDRRARGTLVSVMLLFTFMVRGPGYALADVAPAPPVLKQVLLVHRLGAAAKDPQLPPEDARVLEELMPLEQWQKRYACLSVGPLVFGSPLRQDKLPGRTLELADIAWRYAKRHPEQLWEQQVCVTRYIWAPEADLYVGPFNGGGNTVDPNQVGVRSHSWLASAQNFYEHVVFDAYGQHGLLRTLVWQPASSLYAFVLGLVVVLWRQRSLGVLLAVLTAVLNTLSWLLLSPNPDLRFLFPTVLLAPLLLALALAPRLGRKPEARAQAGA</sequence>
<comment type="caution">
    <text evidence="3">The sequence shown here is derived from an EMBL/GenBank/DDBJ whole genome shotgun (WGS) entry which is preliminary data.</text>
</comment>
<dbReference type="Proteomes" id="UP000664052">
    <property type="component" value="Unassembled WGS sequence"/>
</dbReference>
<protein>
    <recommendedName>
        <fullName evidence="5">Glycosyltransferase RgtA/B/C/D-like domain-containing protein</fullName>
    </recommendedName>
</protein>
<evidence type="ECO:0000256" key="2">
    <source>
        <dbReference type="SAM" id="Phobius"/>
    </source>
</evidence>
<keyword evidence="2" id="KW-0812">Transmembrane</keyword>
<feature type="compositionally biased region" description="Pro residues" evidence="1">
    <location>
        <begin position="21"/>
        <end position="31"/>
    </location>
</feature>
<reference evidence="3 4" key="1">
    <citation type="submission" date="2021-02" db="EMBL/GenBank/DDBJ databases">
        <title>De Novo genome assembly of isolated myxobacteria.</title>
        <authorList>
            <person name="Stevens D.C."/>
        </authorList>
    </citation>
    <scope>NUCLEOTIDE SEQUENCE [LARGE SCALE GENOMIC DNA]</scope>
    <source>
        <strain evidence="3 4">ATCC 29039</strain>
    </source>
</reference>
<feature type="transmembrane region" description="Helical" evidence="2">
    <location>
        <begin position="282"/>
        <end position="303"/>
    </location>
</feature>
<feature type="transmembrane region" description="Helical" evidence="2">
    <location>
        <begin position="315"/>
        <end position="335"/>
    </location>
</feature>
<keyword evidence="4" id="KW-1185">Reference proteome</keyword>
<feature type="transmembrane region" description="Helical" evidence="2">
    <location>
        <begin position="226"/>
        <end position="247"/>
    </location>
</feature>
<feature type="region of interest" description="Disordered" evidence="1">
    <location>
        <begin position="1"/>
        <end position="34"/>
    </location>
</feature>
<organism evidence="3 4">
    <name type="scientific">Corallococcus macrosporus</name>
    <dbReference type="NCBI Taxonomy" id="35"/>
    <lineage>
        <taxon>Bacteria</taxon>
        <taxon>Pseudomonadati</taxon>
        <taxon>Myxococcota</taxon>
        <taxon>Myxococcia</taxon>
        <taxon>Myxococcales</taxon>
        <taxon>Cystobacterineae</taxon>
        <taxon>Myxococcaceae</taxon>
        <taxon>Corallococcus</taxon>
    </lineage>
</organism>
<feature type="transmembrane region" description="Helical" evidence="2">
    <location>
        <begin position="634"/>
        <end position="653"/>
    </location>
</feature>
<keyword evidence="2" id="KW-0472">Membrane</keyword>
<feature type="transmembrane region" description="Helical" evidence="2">
    <location>
        <begin position="585"/>
        <end position="604"/>
    </location>
</feature>
<proteinExistence type="predicted"/>
<evidence type="ECO:0000313" key="4">
    <source>
        <dbReference type="Proteomes" id="UP000664052"/>
    </source>
</evidence>
<evidence type="ECO:0000313" key="3">
    <source>
        <dbReference type="EMBL" id="MBN8233597.1"/>
    </source>
</evidence>
<accession>A0ABS3DQG4</accession>
<evidence type="ECO:0000256" key="1">
    <source>
        <dbReference type="SAM" id="MobiDB-lite"/>
    </source>
</evidence>
<name>A0ABS3DQG4_9BACT</name>
<feature type="transmembrane region" description="Helical" evidence="2">
    <location>
        <begin position="188"/>
        <end position="205"/>
    </location>
</feature>
<keyword evidence="2" id="KW-1133">Transmembrane helix</keyword>
<dbReference type="EMBL" id="JAFIMU010000017">
    <property type="protein sequence ID" value="MBN8233597.1"/>
    <property type="molecule type" value="Genomic_DNA"/>
</dbReference>
<evidence type="ECO:0008006" key="5">
    <source>
        <dbReference type="Google" id="ProtNLM"/>
    </source>
</evidence>
<feature type="transmembrane region" description="Helical" evidence="2">
    <location>
        <begin position="611"/>
        <end position="628"/>
    </location>
</feature>
<gene>
    <name evidence="3" type="ORF">JYK02_39355</name>
</gene>
<dbReference type="RefSeq" id="WP_207058229.1">
    <property type="nucleotide sequence ID" value="NZ_JAFIMU010000017.1"/>
</dbReference>